<dbReference type="OrthoDB" id="116380at2759"/>
<dbReference type="AlphaFoldDB" id="A0A9N9NYY3"/>
<dbReference type="Proteomes" id="UP000789342">
    <property type="component" value="Unassembled WGS sequence"/>
</dbReference>
<evidence type="ECO:0000313" key="2">
    <source>
        <dbReference type="Proteomes" id="UP000789342"/>
    </source>
</evidence>
<comment type="caution">
    <text evidence="1">The sequence shown here is derived from an EMBL/GenBank/DDBJ whole genome shotgun (WGS) entry which is preliminary data.</text>
</comment>
<dbReference type="EMBL" id="CAJVPV010057229">
    <property type="protein sequence ID" value="CAG8786560.1"/>
    <property type="molecule type" value="Genomic_DNA"/>
</dbReference>
<sequence length="86" mass="9770">MSRSQSLTLELQSIRDGKASIEHQIDIHVNDLFGVQESLQLSLEDVLDGLSYVMDYRIKGGRLPNLDFELMRRLCEGLLLTMSSTE</sequence>
<proteinExistence type="predicted"/>
<protein>
    <submittedName>
        <fullName evidence="1">8760_t:CDS:1</fullName>
    </submittedName>
</protein>
<reference evidence="1" key="1">
    <citation type="submission" date="2021-06" db="EMBL/GenBank/DDBJ databases">
        <authorList>
            <person name="Kallberg Y."/>
            <person name="Tangrot J."/>
            <person name="Rosling A."/>
        </authorList>
    </citation>
    <scope>NUCLEOTIDE SEQUENCE</scope>
    <source>
        <strain evidence="1">CL551</strain>
    </source>
</reference>
<organism evidence="1 2">
    <name type="scientific">Acaulospora morrowiae</name>
    <dbReference type="NCBI Taxonomy" id="94023"/>
    <lineage>
        <taxon>Eukaryota</taxon>
        <taxon>Fungi</taxon>
        <taxon>Fungi incertae sedis</taxon>
        <taxon>Mucoromycota</taxon>
        <taxon>Glomeromycotina</taxon>
        <taxon>Glomeromycetes</taxon>
        <taxon>Diversisporales</taxon>
        <taxon>Acaulosporaceae</taxon>
        <taxon>Acaulospora</taxon>
    </lineage>
</organism>
<accession>A0A9N9NYY3</accession>
<name>A0A9N9NYY3_9GLOM</name>
<gene>
    <name evidence="1" type="ORF">AMORRO_LOCUS17779</name>
</gene>
<feature type="non-terminal residue" evidence="1">
    <location>
        <position position="1"/>
    </location>
</feature>
<evidence type="ECO:0000313" key="1">
    <source>
        <dbReference type="EMBL" id="CAG8786560.1"/>
    </source>
</evidence>
<keyword evidence="2" id="KW-1185">Reference proteome</keyword>